<evidence type="ECO:0000313" key="2">
    <source>
        <dbReference type="EMBL" id="KXT13046.1"/>
    </source>
</evidence>
<feature type="compositionally biased region" description="Basic and acidic residues" evidence="1">
    <location>
        <begin position="12"/>
        <end position="21"/>
    </location>
</feature>
<feature type="region of interest" description="Disordered" evidence="1">
    <location>
        <begin position="132"/>
        <end position="154"/>
    </location>
</feature>
<comment type="caution">
    <text evidence="2">The sequence shown here is derived from an EMBL/GenBank/DDBJ whole genome shotgun (WGS) entry which is preliminary data.</text>
</comment>
<feature type="region of interest" description="Disordered" evidence="1">
    <location>
        <begin position="1"/>
        <end position="21"/>
    </location>
</feature>
<dbReference type="OrthoDB" id="10431150at2759"/>
<proteinExistence type="predicted"/>
<keyword evidence="3" id="KW-1185">Reference proteome</keyword>
<evidence type="ECO:0000256" key="1">
    <source>
        <dbReference type="SAM" id="MobiDB-lite"/>
    </source>
</evidence>
<feature type="region of interest" description="Disordered" evidence="1">
    <location>
        <begin position="55"/>
        <end position="77"/>
    </location>
</feature>
<accession>A0A139IEN9</accession>
<reference evidence="2 3" key="1">
    <citation type="submission" date="2015-07" db="EMBL/GenBank/DDBJ databases">
        <title>Comparative genomics of the Sigatoka disease complex on banana suggests a link between parallel evolutionary changes in Pseudocercospora fijiensis and Pseudocercospora eumusae and increased virulence on the banana host.</title>
        <authorList>
            <person name="Chang T.-C."/>
            <person name="Salvucci A."/>
            <person name="Crous P.W."/>
            <person name="Stergiopoulos I."/>
        </authorList>
    </citation>
    <scope>NUCLEOTIDE SEQUENCE [LARGE SCALE GENOMIC DNA]</scope>
    <source>
        <strain evidence="2 3">CBS 116634</strain>
    </source>
</reference>
<name>A0A139IEN9_9PEZI</name>
<dbReference type="EMBL" id="LFZO01000131">
    <property type="protein sequence ID" value="KXT13046.1"/>
    <property type="molecule type" value="Genomic_DNA"/>
</dbReference>
<gene>
    <name evidence="2" type="ORF">AC579_3465</name>
</gene>
<dbReference type="AlphaFoldDB" id="A0A139IEN9"/>
<feature type="compositionally biased region" description="Basic and acidic residues" evidence="1">
    <location>
        <begin position="139"/>
        <end position="154"/>
    </location>
</feature>
<organism evidence="2 3">
    <name type="scientific">Pseudocercospora musae</name>
    <dbReference type="NCBI Taxonomy" id="113226"/>
    <lineage>
        <taxon>Eukaryota</taxon>
        <taxon>Fungi</taxon>
        <taxon>Dikarya</taxon>
        <taxon>Ascomycota</taxon>
        <taxon>Pezizomycotina</taxon>
        <taxon>Dothideomycetes</taxon>
        <taxon>Dothideomycetidae</taxon>
        <taxon>Mycosphaerellales</taxon>
        <taxon>Mycosphaerellaceae</taxon>
        <taxon>Pseudocercospora</taxon>
    </lineage>
</organism>
<feature type="compositionally biased region" description="Basic and acidic residues" evidence="1">
    <location>
        <begin position="63"/>
        <end position="77"/>
    </location>
</feature>
<sequence length="154" mass="17855">MPPTIPLPLMSHPEDHPTPEARSEVEAEITIMKVQILVMAPRLWRQHNADLMQPAKMARSSRNLHEVSRNAEPLRPHTDFIVRDQEHKEETLLRDTQVKSADLDRAMIEGPKKYSRKDAMEALLKTCRKTLEEIQGASSRDDKRQSYERPKLIK</sequence>
<protein>
    <submittedName>
        <fullName evidence="2">Uncharacterized protein</fullName>
    </submittedName>
</protein>
<evidence type="ECO:0000313" key="3">
    <source>
        <dbReference type="Proteomes" id="UP000073492"/>
    </source>
</evidence>
<dbReference type="Proteomes" id="UP000073492">
    <property type="component" value="Unassembled WGS sequence"/>
</dbReference>